<evidence type="ECO:0000313" key="1">
    <source>
        <dbReference type="EMBL" id="MBC5785873.1"/>
    </source>
</evidence>
<gene>
    <name evidence="1" type="ORF">H8N03_23240</name>
</gene>
<reference evidence="1" key="1">
    <citation type="submission" date="2020-08" db="EMBL/GenBank/DDBJ databases">
        <title>Ramlibacter sp. USB13 16S ribosomal RNA gene genome sequencing and assembly.</title>
        <authorList>
            <person name="Kang M."/>
        </authorList>
    </citation>
    <scope>NUCLEOTIDE SEQUENCE</scope>
    <source>
        <strain evidence="1">USB13</strain>
    </source>
</reference>
<sequence>MAREEIDLLPTLAEASAPFLATEHLQPEIDDEASPIEKLKAVDEARDGFPGEHWMVLAMGVAVWQFTRKDRRWYVRALGGFLATTLVARAASGRQGLSKVLRYTPLGRGISACPPCTQERLDARKRASATHH</sequence>
<comment type="caution">
    <text evidence="1">The sequence shown here is derived from an EMBL/GenBank/DDBJ whole genome shotgun (WGS) entry which is preliminary data.</text>
</comment>
<protein>
    <submittedName>
        <fullName evidence="1">Uncharacterized protein</fullName>
    </submittedName>
</protein>
<evidence type="ECO:0000313" key="2">
    <source>
        <dbReference type="Proteomes" id="UP000608513"/>
    </source>
</evidence>
<keyword evidence="2" id="KW-1185">Reference proteome</keyword>
<dbReference type="AlphaFoldDB" id="A0A923MV62"/>
<name>A0A923MV62_9BURK</name>
<organism evidence="1 2">
    <name type="scientific">Ramlibacter cellulosilyticus</name>
    <dbReference type="NCBI Taxonomy" id="2764187"/>
    <lineage>
        <taxon>Bacteria</taxon>
        <taxon>Pseudomonadati</taxon>
        <taxon>Pseudomonadota</taxon>
        <taxon>Betaproteobacteria</taxon>
        <taxon>Burkholderiales</taxon>
        <taxon>Comamonadaceae</taxon>
        <taxon>Ramlibacter</taxon>
    </lineage>
</organism>
<dbReference type="RefSeq" id="WP_187078622.1">
    <property type="nucleotide sequence ID" value="NZ_JACORT010000013.1"/>
</dbReference>
<proteinExistence type="predicted"/>
<dbReference type="Proteomes" id="UP000608513">
    <property type="component" value="Unassembled WGS sequence"/>
</dbReference>
<dbReference type="EMBL" id="JACORT010000013">
    <property type="protein sequence ID" value="MBC5785873.1"/>
    <property type="molecule type" value="Genomic_DNA"/>
</dbReference>
<accession>A0A923MV62</accession>